<organism evidence="2 3">
    <name type="scientific">Pygocentrus nattereri</name>
    <name type="common">Red-bellied piranha</name>
    <dbReference type="NCBI Taxonomy" id="42514"/>
    <lineage>
        <taxon>Eukaryota</taxon>
        <taxon>Metazoa</taxon>
        <taxon>Chordata</taxon>
        <taxon>Craniata</taxon>
        <taxon>Vertebrata</taxon>
        <taxon>Euteleostomi</taxon>
        <taxon>Actinopterygii</taxon>
        <taxon>Neopterygii</taxon>
        <taxon>Teleostei</taxon>
        <taxon>Ostariophysi</taxon>
        <taxon>Characiformes</taxon>
        <taxon>Characoidei</taxon>
        <taxon>Pygocentrus</taxon>
    </lineage>
</organism>
<name>A0AAR2LBM4_PYGNA</name>
<dbReference type="Proteomes" id="UP001501920">
    <property type="component" value="Chromosome 1"/>
</dbReference>
<evidence type="ECO:0000259" key="1">
    <source>
        <dbReference type="Pfam" id="PF00078"/>
    </source>
</evidence>
<dbReference type="PANTHER" id="PTHR19446">
    <property type="entry name" value="REVERSE TRANSCRIPTASES"/>
    <property type="match status" value="1"/>
</dbReference>
<evidence type="ECO:0000313" key="2">
    <source>
        <dbReference type="Ensembl" id="ENSPNAP00000072057.1"/>
    </source>
</evidence>
<proteinExistence type="predicted"/>
<reference evidence="2" key="3">
    <citation type="submission" date="2025-09" db="UniProtKB">
        <authorList>
            <consortium name="Ensembl"/>
        </authorList>
    </citation>
    <scope>IDENTIFICATION</scope>
</reference>
<gene>
    <name evidence="2" type="primary">PSME3</name>
</gene>
<dbReference type="GeneTree" id="ENSGT00940000163630"/>
<dbReference type="AlphaFoldDB" id="A0AAR2LBM4"/>
<feature type="domain" description="Reverse transcriptase" evidence="1">
    <location>
        <begin position="89"/>
        <end position="151"/>
    </location>
</feature>
<reference evidence="2 3" key="1">
    <citation type="submission" date="2020-10" db="EMBL/GenBank/DDBJ databases">
        <title>Pygocentrus nattereri (red-bellied piranha) genome, fPygNat1, primary haplotype.</title>
        <authorList>
            <person name="Myers G."/>
            <person name="Meyer A."/>
            <person name="Karagic N."/>
            <person name="Pippel M."/>
            <person name="Winkler S."/>
            <person name="Tracey A."/>
            <person name="Wood J."/>
            <person name="Formenti G."/>
            <person name="Howe K."/>
            <person name="Fedrigo O."/>
            <person name="Jarvis E.D."/>
        </authorList>
    </citation>
    <scope>NUCLEOTIDE SEQUENCE [LARGE SCALE GENOMIC DNA]</scope>
</reference>
<keyword evidence="3" id="KW-1185">Reference proteome</keyword>
<accession>A0AAR2LBM4</accession>
<sequence length="161" mass="18465">IESFLDKLSLPVLTDQKEELDKPIFEEEIVDVITLLTTGKLPGPDGFTVEFYKMYCKELTPYLLNMYEESFANGSLPPTLSEALISLILKKGKDPHNCQSYRPISLINCDAKILDKVLAKRLDKVVETLVHPDQVGFIHQRNSTDNIRRFIDIMWHVQSDQ</sequence>
<reference evidence="2" key="2">
    <citation type="submission" date="2025-08" db="UniProtKB">
        <authorList>
            <consortium name="Ensembl"/>
        </authorList>
    </citation>
    <scope>IDENTIFICATION</scope>
</reference>
<dbReference type="Ensembl" id="ENSPNAT00000071523.1">
    <property type="protein sequence ID" value="ENSPNAP00000072057.1"/>
    <property type="gene ID" value="ENSPNAG00000034094.1"/>
</dbReference>
<protein>
    <recommendedName>
        <fullName evidence="1">Reverse transcriptase domain-containing protein</fullName>
    </recommendedName>
</protein>
<dbReference type="InterPro" id="IPR000477">
    <property type="entry name" value="RT_dom"/>
</dbReference>
<dbReference type="Pfam" id="PF00078">
    <property type="entry name" value="RVT_1"/>
    <property type="match status" value="1"/>
</dbReference>
<evidence type="ECO:0000313" key="3">
    <source>
        <dbReference type="Proteomes" id="UP001501920"/>
    </source>
</evidence>